<feature type="binding site" evidence="8">
    <location>
        <position position="126"/>
    </location>
    <ligand>
        <name>ATP</name>
        <dbReference type="ChEBI" id="CHEBI:30616"/>
    </ligand>
</feature>
<feature type="binding site" evidence="8">
    <location>
        <position position="125"/>
    </location>
    <ligand>
        <name>ATP</name>
        <dbReference type="ChEBI" id="CHEBI:30616"/>
    </ligand>
</feature>
<accession>A0A498C8A8</accession>
<dbReference type="AlphaFoldDB" id="A0A498C8A8"/>
<keyword evidence="3 8" id="KW-0548">Nucleotidyltransferase</keyword>
<keyword evidence="10" id="KW-1185">Reference proteome</keyword>
<dbReference type="Proteomes" id="UP000275461">
    <property type="component" value="Unassembled WGS sequence"/>
</dbReference>
<feature type="binding site" evidence="8">
    <location>
        <position position="92"/>
    </location>
    <ligand>
        <name>ATP</name>
        <dbReference type="ChEBI" id="CHEBI:30616"/>
    </ligand>
</feature>
<proteinExistence type="inferred from homology"/>
<feature type="binding site" evidence="8">
    <location>
        <position position="253"/>
    </location>
    <ligand>
        <name>Mg(2+)</name>
        <dbReference type="ChEBI" id="CHEBI:18420"/>
    </ligand>
</feature>
<feature type="binding site" evidence="8">
    <location>
        <position position="93"/>
    </location>
    <ligand>
        <name>ATP</name>
        <dbReference type="ChEBI" id="CHEBI:30616"/>
    </ligand>
</feature>
<dbReference type="PANTHER" id="PTHR32057:SF14">
    <property type="entry name" value="PROTEIN ADENYLYLTRANSFERASE SELO, MITOCHONDRIAL"/>
    <property type="match status" value="1"/>
</dbReference>
<evidence type="ECO:0000256" key="1">
    <source>
        <dbReference type="ARBA" id="ARBA00009747"/>
    </source>
</evidence>
<comment type="catalytic activity">
    <reaction evidence="8">
        <text>L-seryl-[protein] + ATP = 3-O-(5'-adenylyl)-L-seryl-[protein] + diphosphate</text>
        <dbReference type="Rhea" id="RHEA:58120"/>
        <dbReference type="Rhea" id="RHEA-COMP:9863"/>
        <dbReference type="Rhea" id="RHEA-COMP:15073"/>
        <dbReference type="ChEBI" id="CHEBI:29999"/>
        <dbReference type="ChEBI" id="CHEBI:30616"/>
        <dbReference type="ChEBI" id="CHEBI:33019"/>
        <dbReference type="ChEBI" id="CHEBI:142516"/>
        <dbReference type="EC" id="2.7.7.108"/>
    </reaction>
</comment>
<dbReference type="HAMAP" id="MF_00692">
    <property type="entry name" value="SelO"/>
    <property type="match status" value="1"/>
</dbReference>
<comment type="function">
    <text evidence="8">Nucleotidyltransferase involved in the post-translational modification of proteins. It can catalyze the addition of adenosine monophosphate (AMP) or uridine monophosphate (UMP) to a protein, resulting in modifications known as AMPylation and UMPylation.</text>
</comment>
<evidence type="ECO:0000256" key="7">
    <source>
        <dbReference type="ARBA" id="ARBA00022842"/>
    </source>
</evidence>
<evidence type="ECO:0000256" key="2">
    <source>
        <dbReference type="ARBA" id="ARBA00022679"/>
    </source>
</evidence>
<comment type="catalytic activity">
    <reaction evidence="8">
        <text>L-seryl-[protein] + UTP = O-(5'-uridylyl)-L-seryl-[protein] + diphosphate</text>
        <dbReference type="Rhea" id="RHEA:64604"/>
        <dbReference type="Rhea" id="RHEA-COMP:9863"/>
        <dbReference type="Rhea" id="RHEA-COMP:16635"/>
        <dbReference type="ChEBI" id="CHEBI:29999"/>
        <dbReference type="ChEBI" id="CHEBI:33019"/>
        <dbReference type="ChEBI" id="CHEBI:46398"/>
        <dbReference type="ChEBI" id="CHEBI:156051"/>
    </reaction>
</comment>
<keyword evidence="7 8" id="KW-0460">Magnesium</keyword>
<evidence type="ECO:0000256" key="8">
    <source>
        <dbReference type="HAMAP-Rule" id="MF_00692"/>
    </source>
</evidence>
<evidence type="ECO:0000256" key="4">
    <source>
        <dbReference type="ARBA" id="ARBA00022723"/>
    </source>
</evidence>
<dbReference type="PANTHER" id="PTHR32057">
    <property type="entry name" value="PROTEIN ADENYLYLTRANSFERASE SELO, MITOCHONDRIAL"/>
    <property type="match status" value="1"/>
</dbReference>
<dbReference type="EMBL" id="RCDA01000002">
    <property type="protein sequence ID" value="RLK48808.1"/>
    <property type="molecule type" value="Genomic_DNA"/>
</dbReference>
<dbReference type="GO" id="GO:0070733">
    <property type="term" value="F:AMPylase activity"/>
    <property type="evidence" value="ECO:0007669"/>
    <property type="project" value="UniProtKB-EC"/>
</dbReference>
<reference evidence="9 10" key="1">
    <citation type="submission" date="2018-10" db="EMBL/GenBank/DDBJ databases">
        <title>Genomic Encyclopedia of Type Strains, Phase IV (KMG-IV): sequencing the most valuable type-strain genomes for metagenomic binning, comparative biology and taxonomic classification.</title>
        <authorList>
            <person name="Goeker M."/>
        </authorList>
    </citation>
    <scope>NUCLEOTIDE SEQUENCE [LARGE SCALE GENOMIC DNA]</scope>
    <source>
        <strain evidence="9 10">DSM 12769</strain>
    </source>
</reference>
<evidence type="ECO:0000256" key="3">
    <source>
        <dbReference type="ARBA" id="ARBA00022695"/>
    </source>
</evidence>
<feature type="binding site" evidence="8">
    <location>
        <position position="113"/>
    </location>
    <ligand>
        <name>ATP</name>
        <dbReference type="ChEBI" id="CHEBI:30616"/>
    </ligand>
</feature>
<comment type="catalytic activity">
    <reaction evidence="8">
        <text>L-tyrosyl-[protein] + UTP = O-(5'-uridylyl)-L-tyrosyl-[protein] + diphosphate</text>
        <dbReference type="Rhea" id="RHEA:83887"/>
        <dbReference type="Rhea" id="RHEA-COMP:10136"/>
        <dbReference type="Rhea" id="RHEA-COMP:20238"/>
        <dbReference type="ChEBI" id="CHEBI:33019"/>
        <dbReference type="ChEBI" id="CHEBI:46398"/>
        <dbReference type="ChEBI" id="CHEBI:46858"/>
        <dbReference type="ChEBI" id="CHEBI:90602"/>
    </reaction>
</comment>
<keyword evidence="6 8" id="KW-0067">ATP-binding</keyword>
<dbReference type="Pfam" id="PF02696">
    <property type="entry name" value="SelO"/>
    <property type="match status" value="1"/>
</dbReference>
<comment type="cofactor">
    <cofactor evidence="8">
        <name>Mg(2+)</name>
        <dbReference type="ChEBI" id="CHEBI:18420"/>
    </cofactor>
    <cofactor evidence="8">
        <name>Mn(2+)</name>
        <dbReference type="ChEBI" id="CHEBI:29035"/>
    </cofactor>
</comment>
<feature type="binding site" evidence="8">
    <location>
        <position position="90"/>
    </location>
    <ligand>
        <name>ATP</name>
        <dbReference type="ChEBI" id="CHEBI:30616"/>
    </ligand>
</feature>
<dbReference type="EC" id="2.7.7.108" evidence="8"/>
<evidence type="ECO:0000313" key="9">
    <source>
        <dbReference type="EMBL" id="RLK48808.1"/>
    </source>
</evidence>
<gene>
    <name evidence="8" type="primary">ydiU</name>
    <name evidence="8" type="synonym">selO</name>
    <name evidence="9" type="ORF">DFR31_1920</name>
</gene>
<feature type="binding site" evidence="8">
    <location>
        <position position="183"/>
    </location>
    <ligand>
        <name>ATP</name>
        <dbReference type="ChEBI" id="CHEBI:30616"/>
    </ligand>
</feature>
<dbReference type="GO" id="GO:0000287">
    <property type="term" value="F:magnesium ion binding"/>
    <property type="evidence" value="ECO:0007669"/>
    <property type="project" value="UniProtKB-UniRule"/>
</dbReference>
<sequence>MPQQPPIPFDNTYARLPDRFYSRVQPTAVAQPELIELNQPLAEALGLQPDLLDAGPGARIFAGNRIPEGAEPIAMAYAGHQFGHWVPQLGDGRAVLLGEVVDRGGVRRDIQLKGSGITPYSRSGDGRAPIGPVVREYLGSEAMHALGIPTSRALAAVTTGEPVWRETVQPGGVITRVATSHVRVGTFEYFYHRGDQEGVRTLADYVIDRHYPELAGRPQRYRELLTAIIARKADLVARWISVGFIHGVMNTDNTSVVGETIDYGPFGYLDTYHPKTCYSAIDRFGRYAFDEQPRMAHWNLTRLAETLLPLLSDDEDRALEIAREALDEFLPRFEAAHHASLRAKLGLAKALPGDVSLAYDLFELMAEQQADFTAVFRALCEAGAPTEAPERFAAPARQHFRNKGPFDAWARRWADRLQQEARTNGARQAAMRAVNPKFILRNHLAQWAVDAATERHDFAPMKQLLDVLQRPFDEQPGAEHLAAPPLPEQRVYQTFCGT</sequence>
<dbReference type="InterPro" id="IPR003846">
    <property type="entry name" value="SelO"/>
</dbReference>
<evidence type="ECO:0000313" key="10">
    <source>
        <dbReference type="Proteomes" id="UP000275461"/>
    </source>
</evidence>
<comment type="similarity">
    <text evidence="1 8">Belongs to the SELO family.</text>
</comment>
<comment type="catalytic activity">
    <reaction evidence="8">
        <text>L-histidyl-[protein] + UTP = N(tele)-(5'-uridylyl)-L-histidyl-[protein] + diphosphate</text>
        <dbReference type="Rhea" id="RHEA:83891"/>
        <dbReference type="Rhea" id="RHEA-COMP:9745"/>
        <dbReference type="Rhea" id="RHEA-COMP:20239"/>
        <dbReference type="ChEBI" id="CHEBI:29979"/>
        <dbReference type="ChEBI" id="CHEBI:33019"/>
        <dbReference type="ChEBI" id="CHEBI:46398"/>
        <dbReference type="ChEBI" id="CHEBI:233474"/>
    </reaction>
</comment>
<dbReference type="GO" id="GO:0005524">
    <property type="term" value="F:ATP binding"/>
    <property type="evidence" value="ECO:0007669"/>
    <property type="project" value="UniProtKB-UniRule"/>
</dbReference>
<feature type="active site" description="Proton acceptor" evidence="8">
    <location>
        <position position="252"/>
    </location>
</feature>
<feature type="binding site" evidence="8">
    <location>
        <position position="262"/>
    </location>
    <ligand>
        <name>ATP</name>
        <dbReference type="ChEBI" id="CHEBI:30616"/>
    </ligand>
</feature>
<protein>
    <recommendedName>
        <fullName evidence="8">Protein nucleotidyltransferase YdiU</fullName>
        <ecNumber evidence="8">2.7.7.-</ecNumber>
    </recommendedName>
    <alternativeName>
        <fullName evidence="8">Protein adenylyltransferase YdiU</fullName>
        <ecNumber evidence="8">2.7.7.108</ecNumber>
    </alternativeName>
    <alternativeName>
        <fullName evidence="8">Protein uridylyltransferase YdiU</fullName>
        <ecNumber evidence="8">2.7.7.-</ecNumber>
    </alternativeName>
</protein>
<evidence type="ECO:0000256" key="5">
    <source>
        <dbReference type="ARBA" id="ARBA00022741"/>
    </source>
</evidence>
<keyword evidence="5 8" id="KW-0547">Nucleotide-binding</keyword>
<keyword evidence="8" id="KW-0464">Manganese</keyword>
<dbReference type="EC" id="2.7.7.-" evidence="8"/>
<comment type="catalytic activity">
    <reaction evidence="8">
        <text>L-threonyl-[protein] + ATP = 3-O-(5'-adenylyl)-L-threonyl-[protein] + diphosphate</text>
        <dbReference type="Rhea" id="RHEA:54292"/>
        <dbReference type="Rhea" id="RHEA-COMP:11060"/>
        <dbReference type="Rhea" id="RHEA-COMP:13847"/>
        <dbReference type="ChEBI" id="CHEBI:30013"/>
        <dbReference type="ChEBI" id="CHEBI:30616"/>
        <dbReference type="ChEBI" id="CHEBI:33019"/>
        <dbReference type="ChEBI" id="CHEBI:138113"/>
        <dbReference type="EC" id="2.7.7.108"/>
    </reaction>
</comment>
<evidence type="ECO:0000256" key="6">
    <source>
        <dbReference type="ARBA" id="ARBA00022840"/>
    </source>
</evidence>
<comment type="catalytic activity">
    <reaction evidence="8">
        <text>L-tyrosyl-[protein] + ATP = O-(5'-adenylyl)-L-tyrosyl-[protein] + diphosphate</text>
        <dbReference type="Rhea" id="RHEA:54288"/>
        <dbReference type="Rhea" id="RHEA-COMP:10136"/>
        <dbReference type="Rhea" id="RHEA-COMP:13846"/>
        <dbReference type="ChEBI" id="CHEBI:30616"/>
        <dbReference type="ChEBI" id="CHEBI:33019"/>
        <dbReference type="ChEBI" id="CHEBI:46858"/>
        <dbReference type="ChEBI" id="CHEBI:83624"/>
        <dbReference type="EC" id="2.7.7.108"/>
    </reaction>
</comment>
<comment type="caution">
    <text evidence="9">The sequence shown here is derived from an EMBL/GenBank/DDBJ whole genome shotgun (WGS) entry which is preliminary data.</text>
</comment>
<feature type="binding site" evidence="8">
    <location>
        <position position="262"/>
    </location>
    <ligand>
        <name>Mg(2+)</name>
        <dbReference type="ChEBI" id="CHEBI:18420"/>
    </ligand>
</feature>
<organism evidence="9 10">
    <name type="scientific">Alkalispirillum mobile</name>
    <dbReference type="NCBI Taxonomy" id="85925"/>
    <lineage>
        <taxon>Bacteria</taxon>
        <taxon>Pseudomonadati</taxon>
        <taxon>Pseudomonadota</taxon>
        <taxon>Gammaproteobacteria</taxon>
        <taxon>Chromatiales</taxon>
        <taxon>Ectothiorhodospiraceae</taxon>
        <taxon>Alkalispirillum</taxon>
    </lineage>
</organism>
<dbReference type="NCBIfam" id="NF000658">
    <property type="entry name" value="PRK00029.1"/>
    <property type="match status" value="1"/>
</dbReference>
<name>A0A498C8A8_9GAMM</name>
<keyword evidence="4 8" id="KW-0479">Metal-binding</keyword>
<keyword evidence="2 8" id="KW-0808">Transferase</keyword>
<dbReference type="GO" id="GO:0030145">
    <property type="term" value="F:manganese ion binding"/>
    <property type="evidence" value="ECO:0007669"/>
    <property type="project" value="UniProtKB-UniRule"/>
</dbReference>
<dbReference type="OrthoDB" id="9776281at2"/>
<feature type="binding site" evidence="8">
    <location>
        <position position="176"/>
    </location>
    <ligand>
        <name>ATP</name>
        <dbReference type="ChEBI" id="CHEBI:30616"/>
    </ligand>
</feature>
<dbReference type="RefSeq" id="WP_121442443.1">
    <property type="nucleotide sequence ID" value="NZ_RCDA01000002.1"/>
</dbReference>